<feature type="transmembrane region" description="Helical" evidence="5">
    <location>
        <begin position="180"/>
        <end position="197"/>
    </location>
</feature>
<evidence type="ECO:0000256" key="1">
    <source>
        <dbReference type="ARBA" id="ARBA00004141"/>
    </source>
</evidence>
<dbReference type="AlphaFoldDB" id="T1J349"/>
<dbReference type="EMBL" id="JH431820">
    <property type="status" value="NOT_ANNOTATED_CDS"/>
    <property type="molecule type" value="Genomic_DNA"/>
</dbReference>
<dbReference type="Pfam" id="PF00916">
    <property type="entry name" value="Sulfate_transp"/>
    <property type="match status" value="1"/>
</dbReference>
<evidence type="ECO:0000256" key="5">
    <source>
        <dbReference type="SAM" id="Phobius"/>
    </source>
</evidence>
<dbReference type="InterPro" id="IPR001902">
    <property type="entry name" value="SLC26A/SulP_fam"/>
</dbReference>
<evidence type="ECO:0000313" key="8">
    <source>
        <dbReference type="Proteomes" id="UP000014500"/>
    </source>
</evidence>
<dbReference type="STRING" id="126957.T1J349"/>
<dbReference type="InterPro" id="IPR036513">
    <property type="entry name" value="STAS_dom_sf"/>
</dbReference>
<sequence length="607" mass="68427">MSEDESIPGLPKIFRTESGKAPTYEVPARQAYTLNSLRLENDFVDKKPYHFDINEYRPVITKQQIKRYIKARIPILVWLKEYSWKRDFLADIIGGVTLGVLRVPQAMAYAYLAQVKPEYGLYTCFFSCLIYTILGSSRHVSVGTFSVLCLMMGTVVTKYAKKQGLQETDPNYDLKKIQMLTAMCFIVGIMHLVLGLLKLGSLSILMSETLVSGFTTGAAFHVFTSQVPLLLDIKITEGGDFYIFQVYYSVFVKITETNYISALISFIALFLLIFTMNYDIGNFKKKTGLPLPMELTIVIVITIVSHFVKLNEEHKVKIVGSIPKGLPIPNLPDFSIMPGLILDSIPIAIVSYVISFSMALIFAKKYKYRVHANQLASFISCFIILAVLSYIGFLLHDLPQCILGAIVMAAVQGMFFQFKDLIMAWKLSIMDALVWLVSFSSVFIIGTANGLSIGLAFSLLTIILRTINIRAFKIQFTEPQACLIGAIPGTDLYVDISKYQKVKEIPGIRIFRFNGPIHFANRTYFKSRLHDLIDVTTKLAEESRSRRTIADYQEENVSVHLAACQDPVLDMLKHTKFESKAPNSCIFPTIHDAVLYCLMARNASMHY</sequence>
<dbReference type="GO" id="GO:0016020">
    <property type="term" value="C:membrane"/>
    <property type="evidence" value="ECO:0007669"/>
    <property type="project" value="UniProtKB-SubCell"/>
</dbReference>
<feature type="transmembrane region" description="Helical" evidence="5">
    <location>
        <begin position="142"/>
        <end position="160"/>
    </location>
</feature>
<feature type="transmembrane region" description="Helical" evidence="5">
    <location>
        <begin position="375"/>
        <end position="396"/>
    </location>
</feature>
<keyword evidence="4 5" id="KW-0472">Membrane</keyword>
<protein>
    <recommendedName>
        <fullName evidence="6">STAS domain-containing protein</fullName>
    </recommendedName>
</protein>
<dbReference type="EnsemblMetazoa" id="SMAR008007-RA">
    <property type="protein sequence ID" value="SMAR008007-PA"/>
    <property type="gene ID" value="SMAR008007"/>
</dbReference>
<keyword evidence="3 5" id="KW-1133">Transmembrane helix</keyword>
<dbReference type="SUPFAM" id="SSF52091">
    <property type="entry name" value="SpoIIaa-like"/>
    <property type="match status" value="1"/>
</dbReference>
<dbReference type="PhylomeDB" id="T1J349"/>
<comment type="subcellular location">
    <subcellularLocation>
        <location evidence="1">Membrane</location>
        <topology evidence="1">Multi-pass membrane protein</topology>
    </subcellularLocation>
</comment>
<dbReference type="PANTHER" id="PTHR11814">
    <property type="entry name" value="SULFATE TRANSPORTER"/>
    <property type="match status" value="1"/>
</dbReference>
<dbReference type="GO" id="GO:0055085">
    <property type="term" value="P:transmembrane transport"/>
    <property type="evidence" value="ECO:0007669"/>
    <property type="project" value="InterPro"/>
</dbReference>
<name>T1J349_STRMM</name>
<evidence type="ECO:0000256" key="2">
    <source>
        <dbReference type="ARBA" id="ARBA00022692"/>
    </source>
</evidence>
<dbReference type="eggNOG" id="KOG0236">
    <property type="taxonomic scope" value="Eukaryota"/>
</dbReference>
<keyword evidence="8" id="KW-1185">Reference proteome</keyword>
<accession>T1J349</accession>
<reference evidence="8" key="1">
    <citation type="submission" date="2011-05" db="EMBL/GenBank/DDBJ databases">
        <authorList>
            <person name="Richards S.R."/>
            <person name="Qu J."/>
            <person name="Jiang H."/>
            <person name="Jhangiani S.N."/>
            <person name="Agravi P."/>
            <person name="Goodspeed R."/>
            <person name="Gross S."/>
            <person name="Mandapat C."/>
            <person name="Jackson L."/>
            <person name="Mathew T."/>
            <person name="Pu L."/>
            <person name="Thornton R."/>
            <person name="Saada N."/>
            <person name="Wilczek-Boney K.B."/>
            <person name="Lee S."/>
            <person name="Kovar C."/>
            <person name="Wu Y."/>
            <person name="Scherer S.E."/>
            <person name="Worley K.C."/>
            <person name="Muzny D.M."/>
            <person name="Gibbs R."/>
        </authorList>
    </citation>
    <scope>NUCLEOTIDE SEQUENCE</scope>
    <source>
        <strain evidence="8">Brora</strain>
    </source>
</reference>
<evidence type="ECO:0000313" key="7">
    <source>
        <dbReference type="EnsemblMetazoa" id="SMAR008007-PA"/>
    </source>
</evidence>
<feature type="transmembrane region" description="Helical" evidence="5">
    <location>
        <begin position="340"/>
        <end position="363"/>
    </location>
</feature>
<dbReference type="InterPro" id="IPR002645">
    <property type="entry name" value="STAS_dom"/>
</dbReference>
<keyword evidence="2 5" id="KW-0812">Transmembrane</keyword>
<dbReference type="OMA" id="YIACCSA"/>
<dbReference type="CDD" id="cd07042">
    <property type="entry name" value="STAS_SulP_like_sulfate_transporter"/>
    <property type="match status" value="1"/>
</dbReference>
<feature type="domain" description="STAS" evidence="6">
    <location>
        <begin position="498"/>
        <end position="551"/>
    </location>
</feature>
<organism evidence="7 8">
    <name type="scientific">Strigamia maritima</name>
    <name type="common">European centipede</name>
    <name type="synonym">Geophilus maritimus</name>
    <dbReference type="NCBI Taxonomy" id="126957"/>
    <lineage>
        <taxon>Eukaryota</taxon>
        <taxon>Metazoa</taxon>
        <taxon>Ecdysozoa</taxon>
        <taxon>Arthropoda</taxon>
        <taxon>Myriapoda</taxon>
        <taxon>Chilopoda</taxon>
        <taxon>Pleurostigmophora</taxon>
        <taxon>Geophilomorpha</taxon>
        <taxon>Linotaeniidae</taxon>
        <taxon>Strigamia</taxon>
    </lineage>
</organism>
<dbReference type="InterPro" id="IPR011547">
    <property type="entry name" value="SLC26A/SulP_dom"/>
</dbReference>
<evidence type="ECO:0000256" key="4">
    <source>
        <dbReference type="ARBA" id="ARBA00023136"/>
    </source>
</evidence>
<feature type="transmembrane region" description="Helical" evidence="5">
    <location>
        <begin position="259"/>
        <end position="277"/>
    </location>
</feature>
<feature type="transmembrane region" description="Helical" evidence="5">
    <location>
        <begin position="289"/>
        <end position="308"/>
    </location>
</feature>
<feature type="transmembrane region" description="Helical" evidence="5">
    <location>
        <begin position="434"/>
        <end position="464"/>
    </location>
</feature>
<proteinExistence type="predicted"/>
<dbReference type="HOGENOM" id="CLU_003182_9_4_1"/>
<evidence type="ECO:0000259" key="6">
    <source>
        <dbReference type="PROSITE" id="PS50801"/>
    </source>
</evidence>
<reference evidence="7" key="2">
    <citation type="submission" date="2015-02" db="UniProtKB">
        <authorList>
            <consortium name="EnsemblMetazoa"/>
        </authorList>
    </citation>
    <scope>IDENTIFICATION</scope>
</reference>
<dbReference type="Gene3D" id="3.30.750.24">
    <property type="entry name" value="STAS domain"/>
    <property type="match status" value="2"/>
</dbReference>
<dbReference type="PROSITE" id="PS50801">
    <property type="entry name" value="STAS"/>
    <property type="match status" value="1"/>
</dbReference>
<dbReference type="Proteomes" id="UP000014500">
    <property type="component" value="Unassembled WGS sequence"/>
</dbReference>
<evidence type="ECO:0000256" key="3">
    <source>
        <dbReference type="ARBA" id="ARBA00022989"/>
    </source>
</evidence>